<name>A0AAE0ZGH0_9GAST</name>
<proteinExistence type="predicted"/>
<gene>
    <name evidence="1" type="ORF">RRG08_020492</name>
</gene>
<reference evidence="1" key="1">
    <citation type="journal article" date="2023" name="G3 (Bethesda)">
        <title>A reference genome for the long-term kleptoplast-retaining sea slug Elysia crispata morphotype clarki.</title>
        <authorList>
            <person name="Eastman K.E."/>
            <person name="Pendleton A.L."/>
            <person name="Shaikh M.A."/>
            <person name="Suttiyut T."/>
            <person name="Ogas R."/>
            <person name="Tomko P."/>
            <person name="Gavelis G."/>
            <person name="Widhalm J.R."/>
            <person name="Wisecaver J.H."/>
        </authorList>
    </citation>
    <scope>NUCLEOTIDE SEQUENCE</scope>
    <source>
        <strain evidence="1">ECLA1</strain>
    </source>
</reference>
<evidence type="ECO:0000313" key="2">
    <source>
        <dbReference type="Proteomes" id="UP001283361"/>
    </source>
</evidence>
<dbReference type="Proteomes" id="UP001283361">
    <property type="component" value="Unassembled WGS sequence"/>
</dbReference>
<sequence>MFDVTGRDMMKKSPSFFCRGFMEIGWGLDRTASVNKPKGKVKVKGSTRGIKMANGDSPSCEEDARVVKFMWAGNENLVSAAFGKKRRRKDRREQTRERAHVETEAEDELCGAVRAVRAGDQYLIWRAVNPPSRFLVTSRELFRQESDLVWPLWPGGRRWPDVTAGLNLGSQDKWVEGHGTRCHNIVKMMTANQVRQQPQDCISVINLDSSLTPSQDAFPRSGLTNEHSGLQVVTPKNVSTGAQCYLEILLLAHWKGCEADSCLTAVFEVWSLGRTESYSAKFETKIFHWILIAFTISITSPEDFGSRLSRIIFEIIFSRRLRYEGHRSPSANFYLTDRISRIVPNSGPLMMPGLERSSGWLQPWVGSHPTRLKQRLQLL</sequence>
<accession>A0AAE0ZGH0</accession>
<protein>
    <submittedName>
        <fullName evidence="1">Uncharacterized protein</fullName>
    </submittedName>
</protein>
<comment type="caution">
    <text evidence="1">The sequence shown here is derived from an EMBL/GenBank/DDBJ whole genome shotgun (WGS) entry which is preliminary data.</text>
</comment>
<dbReference type="EMBL" id="JAWDGP010003986">
    <property type="protein sequence ID" value="KAK3768984.1"/>
    <property type="molecule type" value="Genomic_DNA"/>
</dbReference>
<keyword evidence="2" id="KW-1185">Reference proteome</keyword>
<evidence type="ECO:0000313" key="1">
    <source>
        <dbReference type="EMBL" id="KAK3768984.1"/>
    </source>
</evidence>
<organism evidence="1 2">
    <name type="scientific">Elysia crispata</name>
    <name type="common">lettuce slug</name>
    <dbReference type="NCBI Taxonomy" id="231223"/>
    <lineage>
        <taxon>Eukaryota</taxon>
        <taxon>Metazoa</taxon>
        <taxon>Spiralia</taxon>
        <taxon>Lophotrochozoa</taxon>
        <taxon>Mollusca</taxon>
        <taxon>Gastropoda</taxon>
        <taxon>Heterobranchia</taxon>
        <taxon>Euthyneura</taxon>
        <taxon>Panpulmonata</taxon>
        <taxon>Sacoglossa</taxon>
        <taxon>Placobranchoidea</taxon>
        <taxon>Plakobranchidae</taxon>
        <taxon>Elysia</taxon>
    </lineage>
</organism>
<dbReference type="AlphaFoldDB" id="A0AAE0ZGH0"/>